<dbReference type="EMBL" id="MLYV02000563">
    <property type="protein sequence ID" value="PSR83269.1"/>
    <property type="molecule type" value="Genomic_DNA"/>
</dbReference>
<comment type="caution">
    <text evidence="5">The sequence shown here is derived from an EMBL/GenBank/DDBJ whole genome shotgun (WGS) entry which is preliminary data.</text>
</comment>
<reference evidence="5 6" key="1">
    <citation type="submission" date="2018-02" db="EMBL/GenBank/DDBJ databases">
        <title>Genome sequence of the basidiomycete white-rot fungus Phlebia centrifuga.</title>
        <authorList>
            <person name="Granchi Z."/>
            <person name="Peng M."/>
            <person name="de Vries R.P."/>
            <person name="Hilden K."/>
            <person name="Makela M.R."/>
            <person name="Grigoriev I."/>
            <person name="Riley R."/>
        </authorList>
    </citation>
    <scope>NUCLEOTIDE SEQUENCE [LARGE SCALE GENOMIC DNA]</scope>
    <source>
        <strain evidence="5 6">FBCC195</strain>
    </source>
</reference>
<sequence length="467" mass="49083">MPLSFDSKGRYILPVTMSTSGPLIKENCGAKLSNGSFWAYPNQTVVVVNQQSSNPLLSNGISGIFGLGTNRVSNGSDSNSAITFADSIFGQWLSRNPGHDNFTFGMALQPAGLNPLDGSEAGTLHWLKPDPSYYKPDQVSWVTVSNNAAATSSTSGNGTSSTSGQDWMVELDGWTATVGDTHLSNTASVLADVDPMYPNIYLPADQAKLIHDAIPGSAQASASLASLGSASQAFTVPCDAQYTFGLVVGSQTFVLNPDSLIIPQSDGPCLSGIEGWTDTSQTEYLIGSRFISTVYLIFNVPRNGSPSMGLSPRIVPINKSTNIGAIVGGTVGGVALVVIIGLIVFYFLHRKANRLRGPFEIEDADKSVGHQAEIEPYTLGSPTPAQPSPRSPTTSTQLSAQSPPNSPHPLQPLLSEEEHHSALPPPSYEEASSSSGASAIASRPPRDSKGRPSRVSGLSESTTSTLQ</sequence>
<evidence type="ECO:0000313" key="5">
    <source>
        <dbReference type="EMBL" id="PSR83269.1"/>
    </source>
</evidence>
<dbReference type="OrthoDB" id="2563011at2759"/>
<dbReference type="Pfam" id="PF00026">
    <property type="entry name" value="Asp"/>
    <property type="match status" value="1"/>
</dbReference>
<proteinExistence type="inferred from homology"/>
<keyword evidence="6" id="KW-1185">Reference proteome</keyword>
<dbReference type="PANTHER" id="PTHR47966">
    <property type="entry name" value="BETA-SITE APP-CLEAVING ENZYME, ISOFORM A-RELATED"/>
    <property type="match status" value="1"/>
</dbReference>
<dbReference type="GO" id="GO:0004190">
    <property type="term" value="F:aspartic-type endopeptidase activity"/>
    <property type="evidence" value="ECO:0007669"/>
    <property type="project" value="InterPro"/>
</dbReference>
<dbReference type="Proteomes" id="UP000186601">
    <property type="component" value="Unassembled WGS sequence"/>
</dbReference>
<dbReference type="PANTHER" id="PTHR47966:SF51">
    <property type="entry name" value="BETA-SITE APP-CLEAVING ENZYME, ISOFORM A-RELATED"/>
    <property type="match status" value="1"/>
</dbReference>
<protein>
    <recommendedName>
        <fullName evidence="4">Peptidase A1 domain-containing protein</fullName>
    </recommendedName>
</protein>
<name>A0A2R6P1W0_9APHY</name>
<dbReference type="InterPro" id="IPR033121">
    <property type="entry name" value="PEPTIDASE_A1"/>
</dbReference>
<feature type="compositionally biased region" description="Low complexity" evidence="2">
    <location>
        <begin position="428"/>
        <end position="443"/>
    </location>
</feature>
<keyword evidence="3" id="KW-0812">Transmembrane</keyword>
<evidence type="ECO:0000313" key="6">
    <source>
        <dbReference type="Proteomes" id="UP000186601"/>
    </source>
</evidence>
<keyword evidence="3" id="KW-1133">Transmembrane helix</keyword>
<organism evidence="5 6">
    <name type="scientific">Hermanssonia centrifuga</name>
    <dbReference type="NCBI Taxonomy" id="98765"/>
    <lineage>
        <taxon>Eukaryota</taxon>
        <taxon>Fungi</taxon>
        <taxon>Dikarya</taxon>
        <taxon>Basidiomycota</taxon>
        <taxon>Agaricomycotina</taxon>
        <taxon>Agaricomycetes</taxon>
        <taxon>Polyporales</taxon>
        <taxon>Meruliaceae</taxon>
        <taxon>Hermanssonia</taxon>
    </lineage>
</organism>
<dbReference type="CDD" id="cd12087">
    <property type="entry name" value="TM_EGFR-like"/>
    <property type="match status" value="1"/>
</dbReference>
<feature type="region of interest" description="Disordered" evidence="2">
    <location>
        <begin position="376"/>
        <end position="467"/>
    </location>
</feature>
<dbReference type="STRING" id="98765.A0A2R6P1W0"/>
<dbReference type="InterPro" id="IPR021109">
    <property type="entry name" value="Peptidase_aspartic_dom_sf"/>
</dbReference>
<dbReference type="GO" id="GO:0006508">
    <property type="term" value="P:proteolysis"/>
    <property type="evidence" value="ECO:0007669"/>
    <property type="project" value="InterPro"/>
</dbReference>
<accession>A0A2R6P1W0</accession>
<feature type="transmembrane region" description="Helical" evidence="3">
    <location>
        <begin position="323"/>
        <end position="348"/>
    </location>
</feature>
<dbReference type="PROSITE" id="PS51767">
    <property type="entry name" value="PEPTIDASE_A1"/>
    <property type="match status" value="1"/>
</dbReference>
<evidence type="ECO:0000256" key="1">
    <source>
        <dbReference type="ARBA" id="ARBA00007447"/>
    </source>
</evidence>
<dbReference type="SUPFAM" id="SSF50630">
    <property type="entry name" value="Acid proteases"/>
    <property type="match status" value="1"/>
</dbReference>
<evidence type="ECO:0000256" key="3">
    <source>
        <dbReference type="SAM" id="Phobius"/>
    </source>
</evidence>
<feature type="compositionally biased region" description="Polar residues" evidence="2">
    <location>
        <begin position="391"/>
        <end position="403"/>
    </location>
</feature>
<comment type="similarity">
    <text evidence="1">Belongs to the peptidase A1 family.</text>
</comment>
<evidence type="ECO:0000259" key="4">
    <source>
        <dbReference type="PROSITE" id="PS51767"/>
    </source>
</evidence>
<feature type="domain" description="Peptidase A1" evidence="4">
    <location>
        <begin position="1"/>
        <end position="311"/>
    </location>
</feature>
<dbReference type="InterPro" id="IPR001461">
    <property type="entry name" value="Aspartic_peptidase_A1"/>
</dbReference>
<evidence type="ECO:0000256" key="2">
    <source>
        <dbReference type="SAM" id="MobiDB-lite"/>
    </source>
</evidence>
<gene>
    <name evidence="5" type="ORF">PHLCEN_2v5773</name>
</gene>
<dbReference type="AlphaFoldDB" id="A0A2R6P1W0"/>
<dbReference type="Gene3D" id="2.40.70.10">
    <property type="entry name" value="Acid Proteases"/>
    <property type="match status" value="1"/>
</dbReference>
<keyword evidence="3" id="KW-0472">Membrane</keyword>
<feature type="compositionally biased region" description="Polar residues" evidence="2">
    <location>
        <begin position="456"/>
        <end position="467"/>
    </location>
</feature>